<keyword evidence="1" id="KW-0040">ANK repeat</keyword>
<sequence length="249" mass="27950">DRRLFQATSNGDLQFFEKLTDPNTLLQVTIEKNIVLHVAVQFDQLEAARKIVHLNSRLVYEANPKGNTPVHVAARVGRGGQFRMDRRLFQATSNGDLQFFEKLTDPNTLLQVTIEKNIVLHVAVQFDQLEAARKIVHLNSRLVYEANPKGNTPVHVAARGLKKNRYSRYRNRSPTSASENSESDGDTALHVAARNCNFQAVRDLVNEDPELANNENKAGESALFIAFDRECYRTAFCILDTAPMLEGTG</sequence>
<feature type="repeat" description="ANK" evidence="1">
    <location>
        <begin position="184"/>
        <end position="216"/>
    </location>
</feature>
<dbReference type="Pfam" id="PF00023">
    <property type="entry name" value="Ank"/>
    <property type="match status" value="1"/>
</dbReference>
<feature type="non-terminal residue" evidence="3">
    <location>
        <position position="1"/>
    </location>
</feature>
<evidence type="ECO:0000256" key="2">
    <source>
        <dbReference type="SAM" id="MobiDB-lite"/>
    </source>
</evidence>
<dbReference type="InterPro" id="IPR036770">
    <property type="entry name" value="Ankyrin_rpt-contain_sf"/>
</dbReference>
<keyword evidence="4" id="KW-1185">Reference proteome</keyword>
<dbReference type="AlphaFoldDB" id="A0AAW0I5V3"/>
<dbReference type="PANTHER" id="PTHR24121">
    <property type="entry name" value="NO MECHANORECEPTOR POTENTIAL C, ISOFORM D-RELATED"/>
    <property type="match status" value="1"/>
</dbReference>
<dbReference type="EMBL" id="PKMF04002338">
    <property type="protein sequence ID" value="KAK7809545.1"/>
    <property type="molecule type" value="Genomic_DNA"/>
</dbReference>
<evidence type="ECO:0000313" key="3">
    <source>
        <dbReference type="EMBL" id="KAK7809545.1"/>
    </source>
</evidence>
<dbReference type="InterPro" id="IPR002110">
    <property type="entry name" value="Ankyrin_rpt"/>
</dbReference>
<dbReference type="PANTHER" id="PTHR24121:SF22">
    <property type="entry name" value="PROTEIN ACCELERATED CELL DEATH 6-LIKE"/>
    <property type="match status" value="1"/>
</dbReference>
<organism evidence="3 4">
    <name type="scientific">Quercus suber</name>
    <name type="common">Cork oak</name>
    <dbReference type="NCBI Taxonomy" id="58331"/>
    <lineage>
        <taxon>Eukaryota</taxon>
        <taxon>Viridiplantae</taxon>
        <taxon>Streptophyta</taxon>
        <taxon>Embryophyta</taxon>
        <taxon>Tracheophyta</taxon>
        <taxon>Spermatophyta</taxon>
        <taxon>Magnoliopsida</taxon>
        <taxon>eudicotyledons</taxon>
        <taxon>Gunneridae</taxon>
        <taxon>Pentapetalae</taxon>
        <taxon>rosids</taxon>
        <taxon>fabids</taxon>
        <taxon>Fagales</taxon>
        <taxon>Fagaceae</taxon>
        <taxon>Quercus</taxon>
    </lineage>
</organism>
<feature type="region of interest" description="Disordered" evidence="2">
    <location>
        <begin position="165"/>
        <end position="185"/>
    </location>
</feature>
<proteinExistence type="predicted"/>
<gene>
    <name evidence="3" type="primary">ACD6_7</name>
    <name evidence="3" type="ORF">CFP56_018344</name>
</gene>
<name>A0AAW0I5V3_QUESU</name>
<dbReference type="Proteomes" id="UP000237347">
    <property type="component" value="Unassembled WGS sequence"/>
</dbReference>
<evidence type="ECO:0000313" key="4">
    <source>
        <dbReference type="Proteomes" id="UP000237347"/>
    </source>
</evidence>
<evidence type="ECO:0000256" key="1">
    <source>
        <dbReference type="PROSITE-ProRule" id="PRU00023"/>
    </source>
</evidence>
<accession>A0AAW0I5V3</accession>
<comment type="caution">
    <text evidence="3">The sequence shown here is derived from an EMBL/GenBank/DDBJ whole genome shotgun (WGS) entry which is preliminary data.</text>
</comment>
<protein>
    <submittedName>
        <fullName evidence="3">Protein accelerated cell death 6</fullName>
    </submittedName>
</protein>
<dbReference type="SUPFAM" id="SSF48403">
    <property type="entry name" value="Ankyrin repeat"/>
    <property type="match status" value="1"/>
</dbReference>
<reference evidence="3 4" key="1">
    <citation type="journal article" date="2018" name="Sci. Data">
        <title>The draft genome sequence of cork oak.</title>
        <authorList>
            <person name="Ramos A.M."/>
            <person name="Usie A."/>
            <person name="Barbosa P."/>
            <person name="Barros P.M."/>
            <person name="Capote T."/>
            <person name="Chaves I."/>
            <person name="Simoes F."/>
            <person name="Abreu I."/>
            <person name="Carrasquinho I."/>
            <person name="Faro C."/>
            <person name="Guimaraes J.B."/>
            <person name="Mendonca D."/>
            <person name="Nobrega F."/>
            <person name="Rodrigues L."/>
            <person name="Saibo N.J.M."/>
            <person name="Varela M.C."/>
            <person name="Egas C."/>
            <person name="Matos J."/>
            <person name="Miguel C.M."/>
            <person name="Oliveira M.M."/>
            <person name="Ricardo C.P."/>
            <person name="Goncalves S."/>
        </authorList>
    </citation>
    <scope>NUCLEOTIDE SEQUENCE [LARGE SCALE GENOMIC DNA]</scope>
    <source>
        <strain evidence="4">cv. HL8</strain>
    </source>
</reference>
<dbReference type="Gene3D" id="1.25.40.20">
    <property type="entry name" value="Ankyrin repeat-containing domain"/>
    <property type="match status" value="3"/>
</dbReference>
<dbReference type="PROSITE" id="PS50088">
    <property type="entry name" value="ANK_REPEAT"/>
    <property type="match status" value="1"/>
</dbReference>
<dbReference type="SMART" id="SM00248">
    <property type="entry name" value="ANK"/>
    <property type="match status" value="4"/>
</dbReference>